<dbReference type="InterPro" id="IPR050471">
    <property type="entry name" value="AB_hydrolase"/>
</dbReference>
<name>A0A1I4MNV9_9RHOB</name>
<dbReference type="Proteomes" id="UP000199144">
    <property type="component" value="Unassembled WGS sequence"/>
</dbReference>
<feature type="domain" description="Guanylate cyclase" evidence="1">
    <location>
        <begin position="8"/>
        <end position="123"/>
    </location>
</feature>
<dbReference type="SMART" id="SM00044">
    <property type="entry name" value="CYCc"/>
    <property type="match status" value="1"/>
</dbReference>
<protein>
    <submittedName>
        <fullName evidence="2">Adenylate cyclase, class 3</fullName>
    </submittedName>
</protein>
<dbReference type="InterPro" id="IPR029058">
    <property type="entry name" value="AB_hydrolase_fold"/>
</dbReference>
<dbReference type="PANTHER" id="PTHR43433">
    <property type="entry name" value="HYDROLASE, ALPHA/BETA FOLD FAMILY PROTEIN"/>
    <property type="match status" value="1"/>
</dbReference>
<dbReference type="GO" id="GO:0004016">
    <property type="term" value="F:adenylate cyclase activity"/>
    <property type="evidence" value="ECO:0007669"/>
    <property type="project" value="UniProtKB-ARBA"/>
</dbReference>
<dbReference type="InterPro" id="IPR001054">
    <property type="entry name" value="A/G_cyclase"/>
</dbReference>
<dbReference type="CDD" id="cd07302">
    <property type="entry name" value="CHD"/>
    <property type="match status" value="1"/>
</dbReference>
<reference evidence="2 3" key="1">
    <citation type="submission" date="2016-10" db="EMBL/GenBank/DDBJ databases">
        <authorList>
            <person name="de Groot N.N."/>
        </authorList>
    </citation>
    <scope>NUCLEOTIDE SEQUENCE [LARGE SCALE GENOMIC DNA]</scope>
    <source>
        <strain evidence="2 3">DSM 15283</strain>
    </source>
</reference>
<dbReference type="Pfam" id="PF00561">
    <property type="entry name" value="Abhydrolase_1"/>
    <property type="match status" value="1"/>
</dbReference>
<dbReference type="SUPFAM" id="SSF53474">
    <property type="entry name" value="alpha/beta-Hydrolases"/>
    <property type="match status" value="1"/>
</dbReference>
<dbReference type="GO" id="GO:0009190">
    <property type="term" value="P:cyclic nucleotide biosynthetic process"/>
    <property type="evidence" value="ECO:0007669"/>
    <property type="project" value="InterPro"/>
</dbReference>
<gene>
    <name evidence="2" type="ORF">SAMN04488042_103169</name>
</gene>
<dbReference type="GO" id="GO:0035556">
    <property type="term" value="P:intracellular signal transduction"/>
    <property type="evidence" value="ECO:0007669"/>
    <property type="project" value="InterPro"/>
</dbReference>
<dbReference type="InterPro" id="IPR029787">
    <property type="entry name" value="Nucleotide_cyclase"/>
</dbReference>
<dbReference type="EMBL" id="FOTQ01000003">
    <property type="protein sequence ID" value="SFM04790.1"/>
    <property type="molecule type" value="Genomic_DNA"/>
</dbReference>
<evidence type="ECO:0000313" key="2">
    <source>
        <dbReference type="EMBL" id="SFM04790.1"/>
    </source>
</evidence>
<dbReference type="Gene3D" id="3.30.70.1230">
    <property type="entry name" value="Nucleotide cyclase"/>
    <property type="match status" value="1"/>
</dbReference>
<dbReference type="SUPFAM" id="SSF55073">
    <property type="entry name" value="Nucleotide cyclase"/>
    <property type="match status" value="1"/>
</dbReference>
<accession>A0A1I4MNV9</accession>
<dbReference type="RefSeq" id="WP_165610047.1">
    <property type="nucleotide sequence ID" value="NZ_FOTQ01000003.1"/>
</dbReference>
<dbReference type="PANTHER" id="PTHR43433:SF8">
    <property type="entry name" value="BIFUNCTIONAL LIPASE_ADENYLATE CYCLASE LIPJ"/>
    <property type="match status" value="1"/>
</dbReference>
<dbReference type="Gene3D" id="3.40.50.1820">
    <property type="entry name" value="alpha/beta hydrolase"/>
    <property type="match status" value="1"/>
</dbReference>
<proteinExistence type="predicted"/>
<dbReference type="PRINTS" id="PR00111">
    <property type="entry name" value="ABHYDROLASE"/>
</dbReference>
<sequence length="466" mass="51319">MAQRRLSSILAMDVVGYSRLMQKGRDELLHALDVLFRTTIRPTVKAQSGRVVKLMGDGAIVEFGSARDAVLCATEIQKQVSSVPALYDDTERLWLRMGIHAGDVTVSEGDIFGEAVNVAARLEAAAPEGGVFVSKLVTDLAGSGLPVQFQNEGTHRFKNIEHPLQILSIVVDQVGSAPEALNVERGHDIRFAKSSDGVMLAWTAVGEGSPVVRAPAWISRLDMDFRLPHLAHFITSLSNTHKFIRFDARGNGLSDRDIPDISFDTMIEDLRAVFDAAEVERAPILGMSQGCAVAAAFAARFPERISGIVMVGGFPLGRSKRPVKRDQEKASAMQTMMKVGWDDDYPSLRDMMADMIVPLASVEDRRQFAEAMRDMVTPEVVSSYRKVIDEIDVTDILPDIQAPCLVLHCDGDRMHPVEQGRLMASLLPEARFVTYESSSHIPSANDPCWPLMNAEIERFLKQCRAS</sequence>
<evidence type="ECO:0000259" key="1">
    <source>
        <dbReference type="PROSITE" id="PS50125"/>
    </source>
</evidence>
<organism evidence="2 3">
    <name type="scientific">Shimia aestuarii</name>
    <dbReference type="NCBI Taxonomy" id="254406"/>
    <lineage>
        <taxon>Bacteria</taxon>
        <taxon>Pseudomonadati</taxon>
        <taxon>Pseudomonadota</taxon>
        <taxon>Alphaproteobacteria</taxon>
        <taxon>Rhodobacterales</taxon>
        <taxon>Roseobacteraceae</taxon>
    </lineage>
</organism>
<dbReference type="AlphaFoldDB" id="A0A1I4MNV9"/>
<dbReference type="InterPro" id="IPR000073">
    <property type="entry name" value="AB_hydrolase_1"/>
</dbReference>
<dbReference type="PROSITE" id="PS50125">
    <property type="entry name" value="GUANYLATE_CYCLASE_2"/>
    <property type="match status" value="1"/>
</dbReference>
<keyword evidence="3" id="KW-1185">Reference proteome</keyword>
<evidence type="ECO:0000313" key="3">
    <source>
        <dbReference type="Proteomes" id="UP000199144"/>
    </source>
</evidence>
<dbReference type="STRING" id="254406.SAMN04488042_103169"/>
<dbReference type="Pfam" id="PF00211">
    <property type="entry name" value="Guanylate_cyc"/>
    <property type="match status" value="1"/>
</dbReference>